<protein>
    <submittedName>
        <fullName evidence="1">Uncharacterized protein</fullName>
    </submittedName>
</protein>
<sequence length="108" mass="12249">MDDGDEYTGLFRASFVVPCRHEIKRRIKENGRFHIGNIHRQWHLVAPPVVQPVAVAAEPCYSPRKSLIRTLEQRFYEADDDQVAVVMTRLDEASQAPNAVAFQPSGDD</sequence>
<name>A0ACC0WKT2_9STRA</name>
<organism evidence="1 2">
    <name type="scientific">Peronosclerospora sorghi</name>
    <dbReference type="NCBI Taxonomy" id="230839"/>
    <lineage>
        <taxon>Eukaryota</taxon>
        <taxon>Sar</taxon>
        <taxon>Stramenopiles</taxon>
        <taxon>Oomycota</taxon>
        <taxon>Peronosporomycetes</taxon>
        <taxon>Peronosporales</taxon>
        <taxon>Peronosporaceae</taxon>
        <taxon>Peronosclerospora</taxon>
    </lineage>
</organism>
<gene>
    <name evidence="1" type="ORF">PsorP6_017781</name>
</gene>
<keyword evidence="2" id="KW-1185">Reference proteome</keyword>
<evidence type="ECO:0000313" key="1">
    <source>
        <dbReference type="EMBL" id="KAI9919478.1"/>
    </source>
</evidence>
<proteinExistence type="predicted"/>
<reference evidence="1 2" key="1">
    <citation type="journal article" date="2022" name="bioRxiv">
        <title>The genome of the oomycete Peronosclerospora sorghi, a cosmopolitan pathogen of maize and sorghum, is inflated with dispersed pseudogenes.</title>
        <authorList>
            <person name="Fletcher K."/>
            <person name="Martin F."/>
            <person name="Isakeit T."/>
            <person name="Cavanaugh K."/>
            <person name="Magill C."/>
            <person name="Michelmore R."/>
        </authorList>
    </citation>
    <scope>NUCLEOTIDE SEQUENCE [LARGE SCALE GENOMIC DNA]</scope>
    <source>
        <strain evidence="1">P6</strain>
    </source>
</reference>
<evidence type="ECO:0000313" key="2">
    <source>
        <dbReference type="Proteomes" id="UP001163321"/>
    </source>
</evidence>
<dbReference type="EMBL" id="CM047590">
    <property type="protein sequence ID" value="KAI9919478.1"/>
    <property type="molecule type" value="Genomic_DNA"/>
</dbReference>
<comment type="caution">
    <text evidence="1">The sequence shown here is derived from an EMBL/GenBank/DDBJ whole genome shotgun (WGS) entry which is preliminary data.</text>
</comment>
<accession>A0ACC0WKT2</accession>
<dbReference type="Proteomes" id="UP001163321">
    <property type="component" value="Chromosome 11"/>
</dbReference>